<dbReference type="AlphaFoldDB" id="A0A2V1DQS2"/>
<organism evidence="2 3">
    <name type="scientific">Periconia macrospinosa</name>
    <dbReference type="NCBI Taxonomy" id="97972"/>
    <lineage>
        <taxon>Eukaryota</taxon>
        <taxon>Fungi</taxon>
        <taxon>Dikarya</taxon>
        <taxon>Ascomycota</taxon>
        <taxon>Pezizomycotina</taxon>
        <taxon>Dothideomycetes</taxon>
        <taxon>Pleosporomycetidae</taxon>
        <taxon>Pleosporales</taxon>
        <taxon>Massarineae</taxon>
        <taxon>Periconiaceae</taxon>
        <taxon>Periconia</taxon>
    </lineage>
</organism>
<protein>
    <submittedName>
        <fullName evidence="2">Uncharacterized protein</fullName>
    </submittedName>
</protein>
<evidence type="ECO:0000313" key="3">
    <source>
        <dbReference type="Proteomes" id="UP000244855"/>
    </source>
</evidence>
<accession>A0A2V1DQS2</accession>
<evidence type="ECO:0000256" key="1">
    <source>
        <dbReference type="SAM" id="MobiDB-lite"/>
    </source>
</evidence>
<gene>
    <name evidence="2" type="ORF">DM02DRAFT_562852</name>
</gene>
<feature type="non-terminal residue" evidence="2">
    <location>
        <position position="995"/>
    </location>
</feature>
<proteinExistence type="predicted"/>
<keyword evidence="3" id="KW-1185">Reference proteome</keyword>
<dbReference type="Proteomes" id="UP000244855">
    <property type="component" value="Unassembled WGS sequence"/>
</dbReference>
<reference evidence="2 3" key="1">
    <citation type="journal article" date="2018" name="Sci. Rep.">
        <title>Comparative genomics provides insights into the lifestyle and reveals functional heterogeneity of dark septate endophytic fungi.</title>
        <authorList>
            <person name="Knapp D.G."/>
            <person name="Nemeth J.B."/>
            <person name="Barry K."/>
            <person name="Hainaut M."/>
            <person name="Henrissat B."/>
            <person name="Johnson J."/>
            <person name="Kuo A."/>
            <person name="Lim J.H.P."/>
            <person name="Lipzen A."/>
            <person name="Nolan M."/>
            <person name="Ohm R.A."/>
            <person name="Tamas L."/>
            <person name="Grigoriev I.V."/>
            <person name="Spatafora J.W."/>
            <person name="Nagy L.G."/>
            <person name="Kovacs G.M."/>
        </authorList>
    </citation>
    <scope>NUCLEOTIDE SEQUENCE [LARGE SCALE GENOMIC DNA]</scope>
    <source>
        <strain evidence="2 3">DSE2036</strain>
    </source>
</reference>
<feature type="region of interest" description="Disordered" evidence="1">
    <location>
        <begin position="550"/>
        <end position="572"/>
    </location>
</feature>
<dbReference type="EMBL" id="KZ805371">
    <property type="protein sequence ID" value="PVI00603.1"/>
    <property type="molecule type" value="Genomic_DNA"/>
</dbReference>
<sequence>MSAESNILKLQPELNLALARLNFDFSLFKVDAPAEYEPLGASLSKYRRSSAEDGTQHVTARRLGALFKDIVPRIPTLIKCYGRRVSEISQVESANPKGSKKYGSFADFVGADATTIWAAATSGDEAIAVHLLACMLSRMFSAEEATSIWVELVEKRREEIERDYGQGSHHPQSLAARQEISRSQLRHWDASARSWIQTADEEKVLQQKRLKLFAENIDEPVNDQRLVYQSVISAWKDAMTAMECLLKGMPQMIQDGAVLLGLSAWHIYPDMVVMKRQETVETKFQDSLVPIGGLLTIPAERVSEQDGSGIRWSLSLAHLRFYGGPVQISRSSGAEHDRITFENLGVAVLGSVTAGWGYDQVSELEGVAKFFTEMWDSFTKKIQESSIVYQFLRCDSGWMSYLVNASRRFLGSAATGDNYITGLARLGQRRGRILGHKRNHPPSVFGLRRPQTRLQLLRNEENRITALRRIALECGLDNLPEGAVLIRYYHLPPIEQSFQGHYEYASAVPHTRYTSSKGIKSSLYPEEKGYSRWIGFPRCDSDTSVSGWGVPGDGNADVAIDGEENQEDNRDKRRMPFRLQVQRATAFQWCNAPKQFSLDDDGNFLQRQNVTFGLLCGDPRTAAIYVRAKQPICQEMNEAKQWRFQLGEITKGFEDNSFTEIYPDDLVKFLTNLGPTSGSADAKKEAKPDMLMPRLSYYPSLMAFVAAGRVYKPLANATVSLEVLYRPLHTALWIPNISIHYQSSSNAKFPGYRAYHLTREQVFACIAMFESGNVNLDPARLRKVMALSSGNSIYAVKPLLDDPSITHSYHEVRRVVGNIGRPGIGMLYPPENLQISALELGDWRCVYHTAFDGKVEDNFGATSMHLTFTGYEERVGIDGLQDAQVYLLESVISVRDGGKWKADLDILGTLESGGHLKRFRRRSECIHGGEPSHQDGAGVIKLTSIDNWDELLDSPLGAGVVRANGNWIARLAATVTALQKGHPVCVIEGDACWKC</sequence>
<evidence type="ECO:0000313" key="2">
    <source>
        <dbReference type="EMBL" id="PVI00603.1"/>
    </source>
</evidence>
<name>A0A2V1DQS2_9PLEO</name>
<dbReference type="OrthoDB" id="5354164at2759"/>